<dbReference type="Pfam" id="PF00395">
    <property type="entry name" value="SLH"/>
    <property type="match status" value="1"/>
</dbReference>
<evidence type="ECO:0000313" key="4">
    <source>
        <dbReference type="Proteomes" id="UP000192738"/>
    </source>
</evidence>
<feature type="signal peptide" evidence="1">
    <location>
        <begin position="1"/>
        <end position="23"/>
    </location>
</feature>
<dbReference type="STRING" id="112901.SAMN04488500_104254"/>
<protein>
    <submittedName>
        <fullName evidence="3">S-layer homology domain-containing protein</fullName>
    </submittedName>
</protein>
<dbReference type="PROSITE" id="PS51272">
    <property type="entry name" value="SLH"/>
    <property type="match status" value="1"/>
</dbReference>
<gene>
    <name evidence="3" type="ORF">SAMN04488500_104254</name>
</gene>
<name>A0A1W1ZY10_9FIRM</name>
<evidence type="ECO:0000259" key="2">
    <source>
        <dbReference type="PROSITE" id="PS51272"/>
    </source>
</evidence>
<dbReference type="OrthoDB" id="1672837at2"/>
<dbReference type="EMBL" id="FWXI01000004">
    <property type="protein sequence ID" value="SMC52938.1"/>
    <property type="molecule type" value="Genomic_DNA"/>
</dbReference>
<dbReference type="PANTHER" id="PTHR43308">
    <property type="entry name" value="OUTER MEMBRANE PROTEIN ALPHA-RELATED"/>
    <property type="match status" value="1"/>
</dbReference>
<dbReference type="RefSeq" id="WP_084574896.1">
    <property type="nucleotide sequence ID" value="NZ_CP155572.1"/>
</dbReference>
<dbReference type="InterPro" id="IPR001119">
    <property type="entry name" value="SLH_dom"/>
</dbReference>
<feature type="chain" id="PRO_5012980978" evidence="1">
    <location>
        <begin position="24"/>
        <end position="477"/>
    </location>
</feature>
<reference evidence="3 4" key="1">
    <citation type="submission" date="2017-04" db="EMBL/GenBank/DDBJ databases">
        <authorList>
            <person name="Afonso C.L."/>
            <person name="Miller P.J."/>
            <person name="Scott M.A."/>
            <person name="Spackman E."/>
            <person name="Goraichik I."/>
            <person name="Dimitrov K.M."/>
            <person name="Suarez D.L."/>
            <person name="Swayne D.E."/>
        </authorList>
    </citation>
    <scope>NUCLEOTIDE SEQUENCE [LARGE SCALE GENOMIC DNA]</scope>
    <source>
        <strain evidence="3 4">DSM 5090</strain>
    </source>
</reference>
<feature type="domain" description="SLH" evidence="2">
    <location>
        <begin position="23"/>
        <end position="86"/>
    </location>
</feature>
<proteinExistence type="predicted"/>
<dbReference type="AlphaFoldDB" id="A0A1W1ZY10"/>
<keyword evidence="4" id="KW-1185">Reference proteome</keyword>
<evidence type="ECO:0000256" key="1">
    <source>
        <dbReference type="SAM" id="SignalP"/>
    </source>
</evidence>
<organism evidence="3 4">
    <name type="scientific">Sporomusa malonica</name>
    <dbReference type="NCBI Taxonomy" id="112901"/>
    <lineage>
        <taxon>Bacteria</taxon>
        <taxon>Bacillati</taxon>
        <taxon>Bacillota</taxon>
        <taxon>Negativicutes</taxon>
        <taxon>Selenomonadales</taxon>
        <taxon>Sporomusaceae</taxon>
        <taxon>Sporomusa</taxon>
    </lineage>
</organism>
<dbReference type="Proteomes" id="UP000192738">
    <property type="component" value="Unassembled WGS sequence"/>
</dbReference>
<sequence length="477" mass="52386">MKKTLILVLIIIFTMGIFGAVFAADPFTDVPAKHWAYDAVSKLSQAGFIDGYGDRTYRGDKVISRYEMAIIVARIMTKTDKADAEQKAMIEKLAKEFASELEGLNVRVKAVEKKTNSWIGGETRITYRADNPAQPGYHRLKAADQFDWRQRINFNGTIGAGVNWKARLATSPTKFGNSEYANGSDMYLDIANLTFQNGLLGMDTVRVGRSPLDAFGNGLFGKPMGADNIKVTKKIGKSTDFTGFVGNIKYPGSPVALSKAMSDPNTVTSGQLAFKLDKAWTLKTAAWWSDIVTDQSTMNITSGSFTQSKGWDVSVVGKVGNLNVLGEYIASDLSNPTGVVPHNPKGWAVQIGNGLPWGAFYPILNMVDYRKPGTDAWMVSYRSVDAGTLPTNAGGFDTTCTSYTKNTIGSGWGDYNPYTKGTDNVNVLYLAYQKVLAKNMIMSMDYQNFKIKDMSLTSGLNGSKLDQTYALKFEYFY</sequence>
<accession>A0A1W1ZY10</accession>
<dbReference type="PANTHER" id="PTHR43308:SF1">
    <property type="entry name" value="OUTER MEMBRANE PROTEIN ALPHA"/>
    <property type="match status" value="1"/>
</dbReference>
<evidence type="ECO:0000313" key="3">
    <source>
        <dbReference type="EMBL" id="SMC52938.1"/>
    </source>
</evidence>
<dbReference type="InterPro" id="IPR051465">
    <property type="entry name" value="Cell_Envelope_Struct_Comp"/>
</dbReference>
<keyword evidence="1" id="KW-0732">Signal</keyword>